<dbReference type="Gene3D" id="1.10.285.20">
    <property type="entry name" value="Uncharacterised protein PF01937, DUF89, domain 2"/>
    <property type="match status" value="1"/>
</dbReference>
<evidence type="ECO:0000259" key="1">
    <source>
        <dbReference type="Pfam" id="PF01937"/>
    </source>
</evidence>
<dbReference type="InterPro" id="IPR002791">
    <property type="entry name" value="ARMT1-like_metal-bd"/>
</dbReference>
<gene>
    <name evidence="2" type="ORF">RF007C_02070</name>
</gene>
<evidence type="ECO:0000313" key="2">
    <source>
        <dbReference type="EMBL" id="EWM52185.1"/>
    </source>
</evidence>
<dbReference type="EMBL" id="ATAX01000037">
    <property type="protein sequence ID" value="EWM52185.1"/>
    <property type="molecule type" value="Genomic_DNA"/>
</dbReference>
<comment type="caution">
    <text evidence="2">The sequence shown here is derived from an EMBL/GenBank/DDBJ whole genome shotgun (WGS) entry which is preliminary data.</text>
</comment>
<name>W7UTR6_RUMFL</name>
<dbReference type="Gene3D" id="3.40.50.10880">
    <property type="entry name" value="Uncharacterised protein PF01937, DUF89, domain 3"/>
    <property type="match status" value="1"/>
</dbReference>
<dbReference type="AlphaFoldDB" id="W7UTR6"/>
<protein>
    <recommendedName>
        <fullName evidence="1">Damage-control phosphatase ARMT1-like metal-binding domain-containing protein</fullName>
    </recommendedName>
</protein>
<accession>W7UTR6</accession>
<evidence type="ECO:0000313" key="3">
    <source>
        <dbReference type="Proteomes" id="UP000019365"/>
    </source>
</evidence>
<dbReference type="OrthoDB" id="9796465at2"/>
<reference evidence="2 3" key="1">
    <citation type="journal article" date="2014" name="PLoS ONE">
        <title>Rumen cellulosomics: divergent fiber-degrading strategies revealed by comparative genome-wide analysis of six ruminococcal strains.</title>
        <authorList>
            <person name="Dassa B."/>
            <person name="Borovok I."/>
            <person name="Ruimy-Israeli V."/>
            <person name="Lamed R."/>
            <person name="Flint H.J."/>
            <person name="Duncan S.H."/>
            <person name="Henrissat B."/>
            <person name="Coutinho P."/>
            <person name="Morrison M."/>
            <person name="Mosoni P."/>
            <person name="Yeoman C.J."/>
            <person name="White B.A."/>
            <person name="Bayer E.A."/>
        </authorList>
    </citation>
    <scope>NUCLEOTIDE SEQUENCE [LARGE SCALE GENOMIC DNA]</scope>
    <source>
        <strain evidence="2 3">007c</strain>
    </source>
</reference>
<dbReference type="Pfam" id="PF01937">
    <property type="entry name" value="ARMT1-like_dom"/>
    <property type="match status" value="1"/>
</dbReference>
<feature type="domain" description="Damage-control phosphatase ARMT1-like metal-binding" evidence="1">
    <location>
        <begin position="7"/>
        <end position="268"/>
    </location>
</feature>
<dbReference type="PATRIC" id="fig|1341157.4.peg.3247"/>
<organism evidence="2 3">
    <name type="scientific">Ruminococcus flavefaciens 007c</name>
    <dbReference type="NCBI Taxonomy" id="1341157"/>
    <lineage>
        <taxon>Bacteria</taxon>
        <taxon>Bacillati</taxon>
        <taxon>Bacillota</taxon>
        <taxon>Clostridia</taxon>
        <taxon>Eubacteriales</taxon>
        <taxon>Oscillospiraceae</taxon>
        <taxon>Ruminococcus</taxon>
    </lineage>
</organism>
<sequence length="280" mass="31700">MRIPQSCAECLYKRQKNKTDHAEYLAEIKALLDNRSENDTSPYMVYLFNKVHIRYFGEAADYSAIKKKYNDLVLSMEDSLRNEIDSAADPLAKAMIMARIGNYIDFGAMNSIDRDEFLGMFCNTDMREDDRMVYASFLRECADAENFLLICDNCGEIVLDKLMLEQLKKRFPQLKVSAMVRGGSVLNDATADDARYVGLDSVAEIVSNGEAIAGTVYEMLSDEAKNLLDNSDVILAKGQGNYESMSGQGRHVFYEFLCKCELFTTRFNVPKLTGMLIEEK</sequence>
<dbReference type="PIRSF" id="PIRSF006593">
    <property type="entry name" value="UCP006593"/>
    <property type="match status" value="1"/>
</dbReference>
<proteinExistence type="predicted"/>
<keyword evidence="3" id="KW-1185">Reference proteome</keyword>
<dbReference type="Proteomes" id="UP000019365">
    <property type="component" value="Unassembled WGS sequence"/>
</dbReference>
<dbReference type="InterPro" id="IPR014444">
    <property type="entry name" value="PH1575-like"/>
</dbReference>
<dbReference type="SUPFAM" id="SSF111321">
    <property type="entry name" value="AF1104-like"/>
    <property type="match status" value="1"/>
</dbReference>
<dbReference type="eggNOG" id="COG1578">
    <property type="taxonomic scope" value="Bacteria"/>
</dbReference>
<dbReference type="InterPro" id="IPR036075">
    <property type="entry name" value="ARMT-1-like_metal-bd_sf"/>
</dbReference>
<dbReference type="RefSeq" id="WP_051456742.1">
    <property type="nucleotide sequence ID" value="NZ_ATAX01000037.1"/>
</dbReference>